<dbReference type="OrthoDB" id="122388at2"/>
<evidence type="ECO:0000313" key="3">
    <source>
        <dbReference type="Proteomes" id="UP000282529"/>
    </source>
</evidence>
<keyword evidence="3" id="KW-1185">Reference proteome</keyword>
<name>A0A3N9P7W1_9BACL</name>
<feature type="domain" description="Helix-turn-helix" evidence="1">
    <location>
        <begin position="9"/>
        <end position="63"/>
    </location>
</feature>
<dbReference type="Pfam" id="PF12728">
    <property type="entry name" value="HTH_17"/>
    <property type="match status" value="1"/>
</dbReference>
<dbReference type="InterPro" id="IPR041657">
    <property type="entry name" value="HTH_17"/>
</dbReference>
<proteinExistence type="predicted"/>
<sequence length="65" mass="7534">MKLEEYPIMLNLKQVSEITSMSEKAIYRLVHKERSDGGIPCVRAGERIVRVSRSDLQKWIESRTA</sequence>
<protein>
    <submittedName>
        <fullName evidence="2">DNA-binding protein</fullName>
    </submittedName>
</protein>
<dbReference type="Proteomes" id="UP000282529">
    <property type="component" value="Unassembled WGS sequence"/>
</dbReference>
<gene>
    <name evidence="2" type="ORF">EH198_09340</name>
</gene>
<evidence type="ECO:0000259" key="1">
    <source>
        <dbReference type="Pfam" id="PF12728"/>
    </source>
</evidence>
<keyword evidence="2" id="KW-0238">DNA-binding</keyword>
<comment type="caution">
    <text evidence="2">The sequence shown here is derived from an EMBL/GenBank/DDBJ whole genome shotgun (WGS) entry which is preliminary data.</text>
</comment>
<dbReference type="EMBL" id="RQPI01000004">
    <property type="protein sequence ID" value="RQW11869.1"/>
    <property type="molecule type" value="Genomic_DNA"/>
</dbReference>
<evidence type="ECO:0000313" key="2">
    <source>
        <dbReference type="EMBL" id="RQW11869.1"/>
    </source>
</evidence>
<dbReference type="AlphaFoldDB" id="A0A3N9P7W1"/>
<dbReference type="GO" id="GO:0003677">
    <property type="term" value="F:DNA binding"/>
    <property type="evidence" value="ECO:0007669"/>
    <property type="project" value="UniProtKB-KW"/>
</dbReference>
<organism evidence="2 3">
    <name type="scientific">Paenibacillus rhizophilus</name>
    <dbReference type="NCBI Taxonomy" id="1850366"/>
    <lineage>
        <taxon>Bacteria</taxon>
        <taxon>Bacillati</taxon>
        <taxon>Bacillota</taxon>
        <taxon>Bacilli</taxon>
        <taxon>Bacillales</taxon>
        <taxon>Paenibacillaceae</taxon>
        <taxon>Paenibacillus</taxon>
    </lineage>
</organism>
<accession>A0A3N9P7W1</accession>
<reference evidence="2 3" key="1">
    <citation type="submission" date="2018-11" db="EMBL/GenBank/DDBJ databases">
        <title>Genome sequence of strain 7197.</title>
        <authorList>
            <person name="Gao J."/>
            <person name="Sun J."/>
        </authorList>
    </citation>
    <scope>NUCLEOTIDE SEQUENCE [LARGE SCALE GENOMIC DNA]</scope>
    <source>
        <strain evidence="2 3">7197</strain>
    </source>
</reference>